<accession>A0A7J8XBT8</accession>
<evidence type="ECO:0000313" key="2">
    <source>
        <dbReference type="Proteomes" id="UP000593577"/>
    </source>
</evidence>
<sequence length="164" mass="18823">MDVEFMLVRMAASMWGNSSGVLNMDLVITTSETGTNILGNIFPTRCMALVFINLEMDTAMRGLGMKEEGRDLVHTLSEMVRHNPVTGKMVLSMFLAHKILDPESFTLSRKHGELLRKLVTLQRLTRECIKLCQLQTKQPMLPEWWLLKLSRNKCIIITVKKYRP</sequence>
<protein>
    <submittedName>
        <fullName evidence="1">Uncharacterized protein</fullName>
    </submittedName>
</protein>
<gene>
    <name evidence="1" type="ORF">Goari_026321</name>
</gene>
<dbReference type="AlphaFoldDB" id="A0A7J8XBT8"/>
<name>A0A7J8XBT8_GOSAI</name>
<reference evidence="1 2" key="1">
    <citation type="journal article" date="2019" name="Genome Biol. Evol.">
        <title>Insights into the evolution of the New World diploid cottons (Gossypium, subgenus Houzingenia) based on genome sequencing.</title>
        <authorList>
            <person name="Grover C.E."/>
            <person name="Arick M.A. 2nd"/>
            <person name="Thrash A."/>
            <person name="Conover J.L."/>
            <person name="Sanders W.S."/>
            <person name="Peterson D.G."/>
            <person name="Frelichowski J.E."/>
            <person name="Scheffler J.A."/>
            <person name="Scheffler B.E."/>
            <person name="Wendel J.F."/>
        </authorList>
    </citation>
    <scope>NUCLEOTIDE SEQUENCE [LARGE SCALE GENOMIC DNA]</scope>
    <source>
        <strain evidence="1">185</strain>
        <tissue evidence="1">Leaf</tissue>
    </source>
</reference>
<dbReference type="EMBL" id="JABFAA010000006">
    <property type="protein sequence ID" value="MBA0684758.1"/>
    <property type="molecule type" value="Genomic_DNA"/>
</dbReference>
<dbReference type="Proteomes" id="UP000593577">
    <property type="component" value="Unassembled WGS sequence"/>
</dbReference>
<keyword evidence="2" id="KW-1185">Reference proteome</keyword>
<evidence type="ECO:0000313" key="1">
    <source>
        <dbReference type="EMBL" id="MBA0684758.1"/>
    </source>
</evidence>
<proteinExistence type="predicted"/>
<organism evidence="1 2">
    <name type="scientific">Gossypium aridum</name>
    <name type="common">American cotton</name>
    <name type="synonym">Erioxylum aridum</name>
    <dbReference type="NCBI Taxonomy" id="34290"/>
    <lineage>
        <taxon>Eukaryota</taxon>
        <taxon>Viridiplantae</taxon>
        <taxon>Streptophyta</taxon>
        <taxon>Embryophyta</taxon>
        <taxon>Tracheophyta</taxon>
        <taxon>Spermatophyta</taxon>
        <taxon>Magnoliopsida</taxon>
        <taxon>eudicotyledons</taxon>
        <taxon>Gunneridae</taxon>
        <taxon>Pentapetalae</taxon>
        <taxon>rosids</taxon>
        <taxon>malvids</taxon>
        <taxon>Malvales</taxon>
        <taxon>Malvaceae</taxon>
        <taxon>Malvoideae</taxon>
        <taxon>Gossypium</taxon>
    </lineage>
</organism>
<comment type="caution">
    <text evidence="1">The sequence shown here is derived from an EMBL/GenBank/DDBJ whole genome shotgun (WGS) entry which is preliminary data.</text>
</comment>